<feature type="transmembrane region" description="Helical" evidence="1">
    <location>
        <begin position="90"/>
        <end position="111"/>
    </location>
</feature>
<feature type="transmembrane region" description="Helical" evidence="1">
    <location>
        <begin position="65"/>
        <end position="83"/>
    </location>
</feature>
<dbReference type="PIRSF" id="PIRSF038991">
    <property type="entry name" value="Protein_AbrB"/>
    <property type="match status" value="1"/>
</dbReference>
<feature type="transmembrane region" description="Helical" evidence="1">
    <location>
        <begin position="339"/>
        <end position="359"/>
    </location>
</feature>
<dbReference type="NCBIfam" id="TIGR03082">
    <property type="entry name" value="Gneg_AbrB_dup"/>
    <property type="match status" value="2"/>
</dbReference>
<feature type="transmembrane region" description="Helical" evidence="1">
    <location>
        <begin position="276"/>
        <end position="302"/>
    </location>
</feature>
<keyword evidence="3" id="KW-1185">Reference proteome</keyword>
<dbReference type="EMBL" id="WJXB01000005">
    <property type="protein sequence ID" value="MRN54497.1"/>
    <property type="molecule type" value="Genomic_DNA"/>
</dbReference>
<keyword evidence="1" id="KW-1133">Transmembrane helix</keyword>
<feature type="transmembrane region" description="Helical" evidence="1">
    <location>
        <begin position="144"/>
        <end position="168"/>
    </location>
</feature>
<dbReference type="RefSeq" id="WP_154119661.1">
    <property type="nucleotide sequence ID" value="NZ_WJXB01000005.1"/>
</dbReference>
<keyword evidence="1" id="KW-0472">Membrane</keyword>
<dbReference type="Pfam" id="PF05145">
    <property type="entry name" value="AbrB"/>
    <property type="match status" value="1"/>
</dbReference>
<comment type="caution">
    <text evidence="2">The sequence shown here is derived from an EMBL/GenBank/DDBJ whole genome shotgun (WGS) entry which is preliminary data.</text>
</comment>
<keyword evidence="1" id="KW-0812">Transmembrane</keyword>
<gene>
    <name evidence="2" type="ORF">GJB61_16050</name>
</gene>
<evidence type="ECO:0000313" key="2">
    <source>
        <dbReference type="EMBL" id="MRN54497.1"/>
    </source>
</evidence>
<dbReference type="PANTHER" id="PTHR38457:SF1">
    <property type="entry name" value="REGULATOR ABRB-RELATED"/>
    <property type="match status" value="1"/>
</dbReference>
<dbReference type="PANTHER" id="PTHR38457">
    <property type="entry name" value="REGULATOR ABRB-RELATED"/>
    <property type="match status" value="1"/>
</dbReference>
<reference evidence="2 3" key="1">
    <citation type="submission" date="2019-11" db="EMBL/GenBank/DDBJ databases">
        <title>Paenibacillus monticola sp. nov., a novel PGPR strain isolated from mountain sample in China.</title>
        <authorList>
            <person name="Zhao Q."/>
            <person name="Li H.-P."/>
            <person name="Zhang J.-L."/>
        </authorList>
    </citation>
    <scope>NUCLEOTIDE SEQUENCE [LARGE SCALE GENOMIC DNA]</scope>
    <source>
        <strain evidence="2 3">LC-T2</strain>
    </source>
</reference>
<feature type="transmembrane region" description="Helical" evidence="1">
    <location>
        <begin position="244"/>
        <end position="264"/>
    </location>
</feature>
<dbReference type="Proteomes" id="UP000463051">
    <property type="component" value="Unassembled WGS sequence"/>
</dbReference>
<dbReference type="AlphaFoldDB" id="A0A7X2H6M3"/>
<name>A0A7X2H6M3_9BACL</name>
<dbReference type="InterPro" id="IPR007820">
    <property type="entry name" value="AbrB_fam"/>
</dbReference>
<dbReference type="InterPro" id="IPR017516">
    <property type="entry name" value="AbrB_dup"/>
</dbReference>
<feature type="transmembrane region" description="Helical" evidence="1">
    <location>
        <begin position="12"/>
        <end position="33"/>
    </location>
</feature>
<evidence type="ECO:0000313" key="3">
    <source>
        <dbReference type="Proteomes" id="UP000463051"/>
    </source>
</evidence>
<evidence type="ECO:0000256" key="1">
    <source>
        <dbReference type="SAM" id="Phobius"/>
    </source>
</evidence>
<sequence length="368" mass="39097">MASKFTSSRNSVKIAFTLLSALTGGALFMLLHLPIPWLLGPMIATLIGSNIAKKYYVWPGPIRNTGMIIVGYTIGLSLTASALREMARQLPSMLLMTVLLLLFCAGIALVVSKISGINYKTILLGSIPGGLTQMLVLAEETEDINLTVVTVIQVVRLMMIIVCVPLLIFSPLFGNSSGATDVTPLLSATSAIWSDLFPNMILFAIACTLCGILGQKIKFPTAYLLGPAIITAVIQISGVHGPALPFSMINAAQLMIGVFVGLLLDPRKLPNKLQTISLAIGSGILLIAGSYGLSLLFSYVVAVSGSTALLSLAPGGMDQMSLIAHEVNADLSTVAGYQLFRTFFIFFAVPPLFKLIFGIKKKQTSTIS</sequence>
<organism evidence="2 3">
    <name type="scientific">Paenibacillus monticola</name>
    <dbReference type="NCBI Taxonomy" id="2666075"/>
    <lineage>
        <taxon>Bacteria</taxon>
        <taxon>Bacillati</taxon>
        <taxon>Bacillota</taxon>
        <taxon>Bacilli</taxon>
        <taxon>Bacillales</taxon>
        <taxon>Paenibacillaceae</taxon>
        <taxon>Paenibacillus</taxon>
    </lineage>
</organism>
<proteinExistence type="predicted"/>
<feature type="transmembrane region" description="Helical" evidence="1">
    <location>
        <begin position="196"/>
        <end position="214"/>
    </location>
</feature>
<dbReference type="GO" id="GO:0010468">
    <property type="term" value="P:regulation of gene expression"/>
    <property type="evidence" value="ECO:0007669"/>
    <property type="project" value="InterPro"/>
</dbReference>
<accession>A0A7X2H6M3</accession>
<dbReference type="GO" id="GO:0016020">
    <property type="term" value="C:membrane"/>
    <property type="evidence" value="ECO:0007669"/>
    <property type="project" value="InterPro"/>
</dbReference>
<protein>
    <submittedName>
        <fullName evidence="2">AbrB family transcriptional regulator</fullName>
    </submittedName>
</protein>
<feature type="transmembrane region" description="Helical" evidence="1">
    <location>
        <begin position="221"/>
        <end position="238"/>
    </location>
</feature>